<feature type="chain" id="PRO_5021474254" evidence="1">
    <location>
        <begin position="22"/>
        <end position="195"/>
    </location>
</feature>
<accession>A0A507ZTQ1</accession>
<evidence type="ECO:0000256" key="1">
    <source>
        <dbReference type="SAM" id="SignalP"/>
    </source>
</evidence>
<evidence type="ECO:0000313" key="2">
    <source>
        <dbReference type="EMBL" id="TQD36962.1"/>
    </source>
</evidence>
<dbReference type="Proteomes" id="UP000317169">
    <property type="component" value="Unassembled WGS sequence"/>
</dbReference>
<organism evidence="2 3">
    <name type="scientific">Haloflavibacter putidus</name>
    <dbReference type="NCBI Taxonomy" id="2576776"/>
    <lineage>
        <taxon>Bacteria</taxon>
        <taxon>Pseudomonadati</taxon>
        <taxon>Bacteroidota</taxon>
        <taxon>Flavobacteriia</taxon>
        <taxon>Flavobacteriales</taxon>
        <taxon>Flavobacteriaceae</taxon>
        <taxon>Haloflavibacter</taxon>
    </lineage>
</organism>
<keyword evidence="1" id="KW-0732">Signal</keyword>
<evidence type="ECO:0000313" key="3">
    <source>
        <dbReference type="Proteomes" id="UP000317169"/>
    </source>
</evidence>
<proteinExistence type="predicted"/>
<dbReference type="PROSITE" id="PS51257">
    <property type="entry name" value="PROKAR_LIPOPROTEIN"/>
    <property type="match status" value="1"/>
</dbReference>
<reference evidence="2 3" key="1">
    <citation type="submission" date="2019-06" db="EMBL/GenBank/DDBJ databases">
        <title>Flavibacter putida gen. nov., sp. nov., a novel marine bacterium of the family Flavobacteriaceae isolated from coastal seawater.</title>
        <authorList>
            <person name="Feng X."/>
        </authorList>
    </citation>
    <scope>NUCLEOTIDE SEQUENCE [LARGE SCALE GENOMIC DNA]</scope>
    <source>
        <strain evidence="2 3">PLHSN227</strain>
    </source>
</reference>
<sequence length="195" mass="21020">MKFIRQNLKILLLAFSFTFVACSSDDDGGPSGPGDPNNAVSSYDITIEGVGEYSKTWNLNEEYQDGGMSAVYLNDQEEGQEVITVYLNDQTNNLNMSGGLVLSNGQPLPLGDLDNGWNETLDVSGLVFTFDSYTSGYSSLSGTVSISNLEVFDVSTAGGAASFDMQLDGTFDDITTQEVEQINITGTFRFNSGLF</sequence>
<feature type="signal peptide" evidence="1">
    <location>
        <begin position="1"/>
        <end position="21"/>
    </location>
</feature>
<comment type="caution">
    <text evidence="2">The sequence shown here is derived from an EMBL/GenBank/DDBJ whole genome shotgun (WGS) entry which is preliminary data.</text>
</comment>
<protein>
    <submittedName>
        <fullName evidence="2">Uncharacterized protein</fullName>
    </submittedName>
</protein>
<dbReference type="EMBL" id="VIAR01000010">
    <property type="protein sequence ID" value="TQD36962.1"/>
    <property type="molecule type" value="Genomic_DNA"/>
</dbReference>
<gene>
    <name evidence="2" type="ORF">FKR84_10150</name>
</gene>
<keyword evidence="3" id="KW-1185">Reference proteome</keyword>
<dbReference type="AlphaFoldDB" id="A0A507ZTQ1"/>
<dbReference type="RefSeq" id="WP_141422200.1">
    <property type="nucleotide sequence ID" value="NZ_VIAR01000010.1"/>
</dbReference>
<name>A0A507ZTQ1_9FLAO</name>